<dbReference type="AlphaFoldDB" id="A0AAV2EPQ2"/>
<evidence type="ECO:0000313" key="2">
    <source>
        <dbReference type="EMBL" id="CAL1387961.1"/>
    </source>
</evidence>
<accession>A0AAV2EPQ2</accession>
<proteinExistence type="predicted"/>
<keyword evidence="3" id="KW-1185">Reference proteome</keyword>
<dbReference type="EMBL" id="OZ034818">
    <property type="protein sequence ID" value="CAL1387961.1"/>
    <property type="molecule type" value="Genomic_DNA"/>
</dbReference>
<reference evidence="2 3" key="1">
    <citation type="submission" date="2024-04" db="EMBL/GenBank/DDBJ databases">
        <authorList>
            <person name="Fracassetti M."/>
        </authorList>
    </citation>
    <scope>NUCLEOTIDE SEQUENCE [LARGE SCALE GENOMIC DNA]</scope>
</reference>
<dbReference type="Proteomes" id="UP001497516">
    <property type="component" value="Chromosome 5"/>
</dbReference>
<evidence type="ECO:0000313" key="3">
    <source>
        <dbReference type="Proteomes" id="UP001497516"/>
    </source>
</evidence>
<gene>
    <name evidence="2" type="ORF">LTRI10_LOCUS28913</name>
</gene>
<protein>
    <submittedName>
        <fullName evidence="2">Uncharacterized protein</fullName>
    </submittedName>
</protein>
<feature type="region of interest" description="Disordered" evidence="1">
    <location>
        <begin position="104"/>
        <end position="123"/>
    </location>
</feature>
<sequence length="123" mass="12844">MSDLLLVVRVRVVVDSQCMGQPVDAQLPHVAAEPESHTGGGVSGRLGAVLEGGVELPHQLRVCGVLYAQERPPVWVADGGSDLLHAVELLEDAPHQVVVSVEHPVKDPDGTGLHTRGEGAAPT</sequence>
<organism evidence="2 3">
    <name type="scientific">Linum trigynum</name>
    <dbReference type="NCBI Taxonomy" id="586398"/>
    <lineage>
        <taxon>Eukaryota</taxon>
        <taxon>Viridiplantae</taxon>
        <taxon>Streptophyta</taxon>
        <taxon>Embryophyta</taxon>
        <taxon>Tracheophyta</taxon>
        <taxon>Spermatophyta</taxon>
        <taxon>Magnoliopsida</taxon>
        <taxon>eudicotyledons</taxon>
        <taxon>Gunneridae</taxon>
        <taxon>Pentapetalae</taxon>
        <taxon>rosids</taxon>
        <taxon>fabids</taxon>
        <taxon>Malpighiales</taxon>
        <taxon>Linaceae</taxon>
        <taxon>Linum</taxon>
    </lineage>
</organism>
<name>A0AAV2EPQ2_9ROSI</name>
<evidence type="ECO:0000256" key="1">
    <source>
        <dbReference type="SAM" id="MobiDB-lite"/>
    </source>
</evidence>